<dbReference type="PROSITE" id="PS51257">
    <property type="entry name" value="PROKAR_LIPOPROTEIN"/>
    <property type="match status" value="1"/>
</dbReference>
<protein>
    <submittedName>
        <fullName evidence="5">VacJ family lipoprotein</fullName>
    </submittedName>
</protein>
<evidence type="ECO:0000256" key="4">
    <source>
        <dbReference type="SAM" id="SignalP"/>
    </source>
</evidence>
<reference evidence="6" key="1">
    <citation type="journal article" date="2019" name="Int. J. Syst. Evol. Microbiol.">
        <title>The Global Catalogue of Microorganisms (GCM) 10K type strain sequencing project: providing services to taxonomists for standard genome sequencing and annotation.</title>
        <authorList>
            <consortium name="The Broad Institute Genomics Platform"/>
            <consortium name="The Broad Institute Genome Sequencing Center for Infectious Disease"/>
            <person name="Wu L."/>
            <person name="Ma J."/>
        </authorList>
    </citation>
    <scope>NUCLEOTIDE SEQUENCE [LARGE SCALE GENOMIC DNA]</scope>
    <source>
        <strain evidence="6">KCTC 42211</strain>
    </source>
</reference>
<sequence length="361" mass="38639">MTRHAVFRATIAASLALMLGACASQSGVRDDAPPPPVGSTAPTAAATQDIGAQVPSGEAVSVPMPDSGLSSTTIDDDAFPAIDATDAQASAGAPTQAELDYAALYGEPPYDPVYDATLPAPAQLPSSFDPWEKLNRRVHAFNNVVDRAIATPLAKAYVKVVPRPLRLGVSNFFHNLGQPVSALNALLQGKPKQAAQSLGRFALNSTVGIGGIFDPASDAKLPNKSEDFGQTLGVWGWKTSRYVELPLFGPRTVRDSFGLVGDGQLSPIRQVEDDKTRVFLQGLQLVDVRTQLFAVDSMRAGAVDDYSLVRDAWLQRRNYQIFGDRERKVDDSELPDYLREDSANPTVPVDVMPIIPGAPTN</sequence>
<evidence type="ECO:0000313" key="6">
    <source>
        <dbReference type="Proteomes" id="UP001595724"/>
    </source>
</evidence>
<dbReference type="Pfam" id="PF04333">
    <property type="entry name" value="MlaA"/>
    <property type="match status" value="1"/>
</dbReference>
<dbReference type="PANTHER" id="PTHR30035">
    <property type="entry name" value="LIPOPROTEIN VACJ-RELATED"/>
    <property type="match status" value="1"/>
</dbReference>
<feature type="region of interest" description="Disordered" evidence="3">
    <location>
        <begin position="25"/>
        <end position="46"/>
    </location>
</feature>
<keyword evidence="2 4" id="KW-0732">Signal</keyword>
<accession>A0ABV7UUZ5</accession>
<keyword evidence="6" id="KW-1185">Reference proteome</keyword>
<evidence type="ECO:0000256" key="3">
    <source>
        <dbReference type="SAM" id="MobiDB-lite"/>
    </source>
</evidence>
<name>A0ABV7UUZ5_9GAMM</name>
<dbReference type="PANTHER" id="PTHR30035:SF3">
    <property type="entry name" value="INTERMEMBRANE PHOSPHOLIPID TRANSPORT SYSTEM LIPOPROTEIN MLAA"/>
    <property type="match status" value="1"/>
</dbReference>
<comment type="caution">
    <text evidence="5">The sequence shown here is derived from an EMBL/GenBank/DDBJ whole genome shotgun (WGS) entry which is preliminary data.</text>
</comment>
<evidence type="ECO:0000256" key="1">
    <source>
        <dbReference type="ARBA" id="ARBA00010634"/>
    </source>
</evidence>
<organism evidence="5 6">
    <name type="scientific">Luteimonas notoginsengisoli</name>
    <dbReference type="NCBI Taxonomy" id="1578200"/>
    <lineage>
        <taxon>Bacteria</taxon>
        <taxon>Pseudomonadati</taxon>
        <taxon>Pseudomonadota</taxon>
        <taxon>Gammaproteobacteria</taxon>
        <taxon>Lysobacterales</taxon>
        <taxon>Lysobacteraceae</taxon>
        <taxon>Luteimonas</taxon>
    </lineage>
</organism>
<dbReference type="Proteomes" id="UP001595724">
    <property type="component" value="Unassembled WGS sequence"/>
</dbReference>
<feature type="signal peptide" evidence="4">
    <location>
        <begin position="1"/>
        <end position="23"/>
    </location>
</feature>
<feature type="chain" id="PRO_5046320161" evidence="4">
    <location>
        <begin position="24"/>
        <end position="361"/>
    </location>
</feature>
<proteinExistence type="inferred from homology"/>
<dbReference type="EMBL" id="JBHRYF010000008">
    <property type="protein sequence ID" value="MFC3660518.1"/>
    <property type="molecule type" value="Genomic_DNA"/>
</dbReference>
<comment type="similarity">
    <text evidence="1">Belongs to the MlaA family.</text>
</comment>
<evidence type="ECO:0000313" key="5">
    <source>
        <dbReference type="EMBL" id="MFC3660518.1"/>
    </source>
</evidence>
<dbReference type="InterPro" id="IPR007428">
    <property type="entry name" value="MlaA"/>
</dbReference>
<evidence type="ECO:0000256" key="2">
    <source>
        <dbReference type="ARBA" id="ARBA00022729"/>
    </source>
</evidence>
<gene>
    <name evidence="5" type="ORF">ACFOM9_10610</name>
</gene>
<keyword evidence="5" id="KW-0449">Lipoprotein</keyword>
<dbReference type="PRINTS" id="PR01805">
    <property type="entry name" value="VACJLIPOPROT"/>
</dbReference>
<dbReference type="RefSeq" id="WP_386710101.1">
    <property type="nucleotide sequence ID" value="NZ_JBHRYF010000008.1"/>
</dbReference>